<proteinExistence type="predicted"/>
<dbReference type="RefSeq" id="WP_090925901.1">
    <property type="nucleotide sequence ID" value="NZ_FOTY01000004.1"/>
</dbReference>
<dbReference type="Gene3D" id="3.40.50.300">
    <property type="entry name" value="P-loop containing nucleotide triphosphate hydrolases"/>
    <property type="match status" value="2"/>
</dbReference>
<dbReference type="CDD" id="cd09912">
    <property type="entry name" value="DLP_2"/>
    <property type="match status" value="1"/>
</dbReference>
<dbReference type="PANTHER" id="PTHR10465:SF0">
    <property type="entry name" value="SARCALUMENIN"/>
    <property type="match status" value="1"/>
</dbReference>
<dbReference type="PANTHER" id="PTHR10465">
    <property type="entry name" value="TRANSMEMBRANE GTPASE FZO1"/>
    <property type="match status" value="1"/>
</dbReference>
<feature type="coiled-coil region" evidence="6">
    <location>
        <begin position="479"/>
        <end position="513"/>
    </location>
</feature>
<gene>
    <name evidence="9" type="ORF">SAMN04488054_10416</name>
</gene>
<keyword evidence="5" id="KW-0472">Membrane</keyword>
<dbReference type="Pfam" id="PF00350">
    <property type="entry name" value="Dynamin_N"/>
    <property type="match status" value="2"/>
</dbReference>
<comment type="subcellular location">
    <subcellularLocation>
        <location evidence="1">Membrane</location>
    </subcellularLocation>
</comment>
<dbReference type="STRING" id="266892.SAMN04488054_10416"/>
<feature type="region of interest" description="Disordered" evidence="7">
    <location>
        <begin position="555"/>
        <end position="579"/>
    </location>
</feature>
<evidence type="ECO:0000256" key="4">
    <source>
        <dbReference type="ARBA" id="ARBA00023134"/>
    </source>
</evidence>
<dbReference type="SUPFAM" id="SSF52540">
    <property type="entry name" value="P-loop containing nucleoside triphosphate hydrolases"/>
    <property type="match status" value="2"/>
</dbReference>
<dbReference type="InterPro" id="IPR027094">
    <property type="entry name" value="Mitofusin_fam"/>
</dbReference>
<evidence type="ECO:0000256" key="1">
    <source>
        <dbReference type="ARBA" id="ARBA00004370"/>
    </source>
</evidence>
<feature type="domain" description="Dynamin N-terminal" evidence="8">
    <location>
        <begin position="622"/>
        <end position="842"/>
    </location>
</feature>
<keyword evidence="2" id="KW-0547">Nucleotide-binding</keyword>
<protein>
    <submittedName>
        <fullName evidence="9">Small GTP-binding protein domain-containing protein</fullName>
    </submittedName>
</protein>
<feature type="domain" description="Dynamin N-terminal" evidence="8">
    <location>
        <begin position="39"/>
        <end position="194"/>
    </location>
</feature>
<keyword evidence="4" id="KW-0342">GTP-binding</keyword>
<dbReference type="GO" id="GO:0016020">
    <property type="term" value="C:membrane"/>
    <property type="evidence" value="ECO:0007669"/>
    <property type="project" value="UniProtKB-SubCell"/>
</dbReference>
<evidence type="ECO:0000313" key="9">
    <source>
        <dbReference type="EMBL" id="SFL71686.1"/>
    </source>
</evidence>
<dbReference type="EMBL" id="FOTY01000004">
    <property type="protein sequence ID" value="SFL71686.1"/>
    <property type="molecule type" value="Genomic_DNA"/>
</dbReference>
<evidence type="ECO:0000259" key="8">
    <source>
        <dbReference type="Pfam" id="PF00350"/>
    </source>
</evidence>
<keyword evidence="10" id="KW-1185">Reference proteome</keyword>
<feature type="coiled-coil region" evidence="6">
    <location>
        <begin position="1130"/>
        <end position="1157"/>
    </location>
</feature>
<dbReference type="InterPro" id="IPR027417">
    <property type="entry name" value="P-loop_NTPase"/>
</dbReference>
<dbReference type="InterPro" id="IPR045063">
    <property type="entry name" value="Dynamin_N"/>
</dbReference>
<keyword evidence="6" id="KW-0175">Coiled coil</keyword>
<dbReference type="AlphaFoldDB" id="A0A1I4K002"/>
<keyword evidence="3" id="KW-0378">Hydrolase</keyword>
<evidence type="ECO:0000256" key="3">
    <source>
        <dbReference type="ARBA" id="ARBA00022801"/>
    </source>
</evidence>
<feature type="compositionally biased region" description="Acidic residues" evidence="7">
    <location>
        <begin position="555"/>
        <end position="570"/>
    </location>
</feature>
<accession>A0A1I4K002</accession>
<dbReference type="OrthoDB" id="5477114at2"/>
<evidence type="ECO:0000256" key="6">
    <source>
        <dbReference type="SAM" id="Coils"/>
    </source>
</evidence>
<evidence type="ECO:0000256" key="7">
    <source>
        <dbReference type="SAM" id="MobiDB-lite"/>
    </source>
</evidence>
<organism evidence="9 10">
    <name type="scientific">Salibacterium qingdaonense</name>
    <dbReference type="NCBI Taxonomy" id="266892"/>
    <lineage>
        <taxon>Bacteria</taxon>
        <taxon>Bacillati</taxon>
        <taxon>Bacillota</taxon>
        <taxon>Bacilli</taxon>
        <taxon>Bacillales</taxon>
        <taxon>Bacillaceae</taxon>
    </lineage>
</organism>
<dbReference type="GO" id="GO:0003924">
    <property type="term" value="F:GTPase activity"/>
    <property type="evidence" value="ECO:0007669"/>
    <property type="project" value="InterPro"/>
</dbReference>
<name>A0A1I4K002_9BACI</name>
<evidence type="ECO:0000256" key="2">
    <source>
        <dbReference type="ARBA" id="ARBA00022741"/>
    </source>
</evidence>
<evidence type="ECO:0000313" key="10">
    <source>
        <dbReference type="Proteomes" id="UP000199668"/>
    </source>
</evidence>
<dbReference type="Proteomes" id="UP000199668">
    <property type="component" value="Unassembled WGS sequence"/>
</dbReference>
<sequence length="1198" mass="138059">MPEVQTKDAGSLLNLPFSEEDEKRLKALSSKRQNPAFEVAFCGHFSAGKSTLLNNLLGSELLPSSPIPTSANIISIQYGEAGLAITTGDGKQRHWKDEIPWDQVKLWGKNGEEIKNIDIHIPLPFLSNATRLLDTPGVDSTDPNHQLVTVDQLYTADCIVYVTDYNHVQSETNLRFLKDMSRENKPIILVVNQIDKHNEEEVRLTSFKNGLHATLSRAGIQPMEIFFTSMKVSDHPFNETARLASFLKPLLFHGDTLSSRSMPMLESGAVNQLMERLKEDKEEAYEKWLENLTSRGIDPKDAEQAENREEDLQQLEQKKKAAIQSLYDERNQLLKDVTLFPYTTTEKVRHWLESCHRQFKKGWLFSRRKTEEERAARKQAVLEELNEKVKTELIFHLKNILLGEALSCMQDPAAFEKKVQEWNFTVDGELLERFVPTSEFDRQFVYTFTDKTADAIAKQLKTETDPFFQAYEEALHAQFHEKKAALQKKQEHAEDLTRENREWKETADYFERKIEECRDYLKTYDSGPDFWQLLRDTSEEDYPDGGIPDIVITEEEEPVSDRVEEPEESGEQPAVAAPEFDDSFVEPLRRYLHQYGDRPLFEQEKKKLTRLLDQYDNNTVTISLFGAFSAGKSSFINAMIGAHILPAAPNPTTSAVNRIQKSTREYPHGTVVLDTKEESVLEQEIQAVSRELGTELNLAALQNWKKPNQNRLTSYQRTYADYLFTLQQSLKKKTVQPGERIETKIRELHNWVGKEEYACLIQQASIYYDCAWTEKGLAFVDTPGVHSVHGRHTNVAFEQMIHSSAVLYVTYYNHAFSKADQVFLQQMAGVNEQFDSNRLYFIINAADLADSKAELNVVRDHVQTQLLQNGLDHPEIFALSSKEALARKQNDISTDQGRAFSAFEHYFETVTMDTLKADHLHQLYQYGMHMYHLLQSLLDDVTDSGESPEKIMNDRLQSVDTFEQQIKSLQFEELLPSLRHELQQQCSYLQERVKLMVLDYFPEVVNPAVLDGSSKREQKSKLQGALQEMEGLTRTFLEREMQTIIFRLQEQSRKGMDQENQRFASETIPEDVTVEAPDPTNLQVLTGEDNVSLSMNAQSGSFLDYYQSGKDFFGNRGVQTLKEDFAETVRMEAGREVASLEERLHQQLHEHLQAQAETCRNYFQNEAEQEKERIHWYFDPSKKPALEEEALFLQSYFR</sequence>
<reference evidence="9" key="1">
    <citation type="submission" date="2016-10" db="EMBL/GenBank/DDBJ databases">
        <authorList>
            <person name="de Groot N.N."/>
        </authorList>
    </citation>
    <scope>NUCLEOTIDE SEQUENCE [LARGE SCALE GENOMIC DNA]</scope>
    <source>
        <strain evidence="9">CGMCC 1.6134</strain>
    </source>
</reference>
<evidence type="ECO:0000256" key="5">
    <source>
        <dbReference type="ARBA" id="ARBA00023136"/>
    </source>
</evidence>
<dbReference type="GO" id="GO:0005525">
    <property type="term" value="F:GTP binding"/>
    <property type="evidence" value="ECO:0007669"/>
    <property type="project" value="UniProtKB-KW"/>
</dbReference>
<feature type="coiled-coil region" evidence="6">
    <location>
        <begin position="271"/>
        <end position="332"/>
    </location>
</feature>